<accession>A0A9E6ZVT5</accession>
<accession>T0CYT6</accession>
<dbReference type="OrthoDB" id="9803111at2"/>
<dbReference type="PANTHER" id="PTHR43318:SF2">
    <property type="entry name" value="UDP-N-ACETYLGLUCOSAMINE 4,6-DEHYDRATASE (INVERTING)"/>
    <property type="match status" value="1"/>
</dbReference>
<dbReference type="RefSeq" id="WP_021298010.1">
    <property type="nucleotide sequence ID" value="NZ_AURB01000167.1"/>
</dbReference>
<evidence type="ECO:0000256" key="1">
    <source>
        <dbReference type="ARBA" id="ARBA00007430"/>
    </source>
</evidence>
<evidence type="ECO:0000313" key="2">
    <source>
        <dbReference type="EMBL" id="UNO50104.1"/>
    </source>
</evidence>
<reference evidence="3" key="1">
    <citation type="journal article" date="2022" name="G3 (Bethesda)">
        <title>Unveiling the complete genome sequence of Alicyclobacillus acidoterrestris DSM 3922T, a taint-producing strain.</title>
        <authorList>
            <person name="Leonardo I.C."/>
            <person name="Barreto Crespo M.T."/>
            <person name="Gaspar F.B."/>
        </authorList>
    </citation>
    <scope>NUCLEOTIDE SEQUENCE [LARGE SCALE GENOMIC DNA]</scope>
    <source>
        <strain evidence="3">DSM 3922</strain>
    </source>
</reference>
<dbReference type="PANTHER" id="PTHR43318">
    <property type="entry name" value="UDP-N-ACETYLGLUCOSAMINE 4,6-DEHYDRATASE"/>
    <property type="match status" value="1"/>
</dbReference>
<dbReference type="Gene3D" id="3.40.50.720">
    <property type="entry name" value="NAD(P)-binding Rossmann-like Domain"/>
    <property type="match status" value="1"/>
</dbReference>
<dbReference type="InterPro" id="IPR051203">
    <property type="entry name" value="Polysaccharide_Synthase-Rel"/>
</dbReference>
<dbReference type="AlphaFoldDB" id="T0CYT6"/>
<protein>
    <submittedName>
        <fullName evidence="2">Polysaccharide biosynthesis protein</fullName>
    </submittedName>
</protein>
<evidence type="ECO:0000313" key="3">
    <source>
        <dbReference type="Proteomes" id="UP000829401"/>
    </source>
</evidence>
<dbReference type="EMBL" id="CP080467">
    <property type="protein sequence ID" value="UNO50104.1"/>
    <property type="molecule type" value="Genomic_DNA"/>
</dbReference>
<comment type="similarity">
    <text evidence="1">Belongs to the polysaccharide synthase family.</text>
</comment>
<dbReference type="eggNOG" id="COG1086">
    <property type="taxonomic scope" value="Bacteria"/>
</dbReference>
<dbReference type="Proteomes" id="UP000829401">
    <property type="component" value="Chromosome"/>
</dbReference>
<dbReference type="KEGG" id="aaco:K1I37_06340"/>
<dbReference type="Pfam" id="PF02719">
    <property type="entry name" value="Polysacc_synt_2"/>
    <property type="match status" value="1"/>
</dbReference>
<name>T0CYT6_ALIAG</name>
<keyword evidence="3" id="KW-1185">Reference proteome</keyword>
<dbReference type="SUPFAM" id="SSF51735">
    <property type="entry name" value="NAD(P)-binding Rossmann-fold domains"/>
    <property type="match status" value="1"/>
</dbReference>
<proteinExistence type="inferred from homology"/>
<gene>
    <name evidence="2" type="ORF">K1I37_06340</name>
</gene>
<dbReference type="InterPro" id="IPR003869">
    <property type="entry name" value="Polysac_CapD-like"/>
</dbReference>
<dbReference type="STRING" id="1356854.N007_14315"/>
<dbReference type="InterPro" id="IPR036291">
    <property type="entry name" value="NAD(P)-bd_dom_sf"/>
</dbReference>
<organism evidence="2 3">
    <name type="scientific">Alicyclobacillus acidoterrestris (strain ATCC 49025 / DSM 3922 / CIP 106132 / NCIMB 13137 / GD3B)</name>
    <dbReference type="NCBI Taxonomy" id="1356854"/>
    <lineage>
        <taxon>Bacteria</taxon>
        <taxon>Bacillati</taxon>
        <taxon>Bacillota</taxon>
        <taxon>Bacilli</taxon>
        <taxon>Bacillales</taxon>
        <taxon>Alicyclobacillaceae</taxon>
        <taxon>Alicyclobacillus</taxon>
    </lineage>
</organism>
<dbReference type="CDD" id="cd05237">
    <property type="entry name" value="UDP_invert_4-6DH_SDR_e"/>
    <property type="match status" value="1"/>
</dbReference>
<sequence>MFKDTTILITGGTGSWGQTLTRALLPLEPREIRIFSRGEFAQVQMQRAFAANDKLRFIIGDIRDLDAVRNACQGVDYVFHLAALKHVPICERQPEETLKTNVTGTQNIISASIEARVQKVIDVSTDKAVEPANFYGMTKALGEKLMIQADEMSEHTRFVCVRGGNVLGSNGSVVPLFIEQIREKHVVTLTSQAMTRFFLTLEDAIGLLLHAATIAQGGEIFVMKMGACKIADLAAVLAQHYADESVDIVEIGIRPGEKLHEVLVSRHEACHTYKFDDQYYVILPQQPKAALLKTYRAYPRFEREIYESSQNLLSQNEIRQMLKRGGFLQ</sequence>